<accession>A0ABP8NGN3</accession>
<organism evidence="1 2">
    <name type="scientific">Nibrella saemangeumensis</name>
    <dbReference type="NCBI Taxonomy" id="1084526"/>
    <lineage>
        <taxon>Bacteria</taxon>
        <taxon>Pseudomonadati</taxon>
        <taxon>Bacteroidota</taxon>
        <taxon>Cytophagia</taxon>
        <taxon>Cytophagales</taxon>
        <taxon>Spirosomataceae</taxon>
        <taxon>Nibrella</taxon>
    </lineage>
</organism>
<dbReference type="RefSeq" id="WP_345247768.1">
    <property type="nucleotide sequence ID" value="NZ_BAABHD010000080.1"/>
</dbReference>
<dbReference type="Proteomes" id="UP001501175">
    <property type="component" value="Unassembled WGS sequence"/>
</dbReference>
<keyword evidence="2" id="KW-1185">Reference proteome</keyword>
<dbReference type="PANTHER" id="PTHR38733:SF1">
    <property type="entry name" value="TYPE IV METHYL-DIRECTED RESTRICTION ENZYME ECOKMCRBC"/>
    <property type="match status" value="1"/>
</dbReference>
<name>A0ABP8NGN3_9BACT</name>
<comment type="caution">
    <text evidence="1">The sequence shown here is derived from an EMBL/GenBank/DDBJ whole genome shotgun (WGS) entry which is preliminary data.</text>
</comment>
<evidence type="ECO:0000313" key="2">
    <source>
        <dbReference type="Proteomes" id="UP001501175"/>
    </source>
</evidence>
<proteinExistence type="predicted"/>
<protein>
    <submittedName>
        <fullName evidence="1">McrC family protein</fullName>
    </submittedName>
</protein>
<dbReference type="EMBL" id="BAABHD010000080">
    <property type="protein sequence ID" value="GAA4466054.1"/>
    <property type="molecule type" value="Genomic_DNA"/>
</dbReference>
<dbReference type="InterPro" id="IPR019292">
    <property type="entry name" value="McrC"/>
</dbReference>
<gene>
    <name evidence="1" type="ORF">GCM10023189_47630</name>
</gene>
<sequence length="429" mass="49248">MPYAICEYGLIRRAVDFANVLDSPTELYLPDESFDSLKTFIAENDADAVLTYGWQKGKEVIRTRNYVGLLETREGVQVEIWPKVHPPAPQTKGDEPRRALLTMLRHLRDSPFRHVAPMQSGAERLPLWEVFIQAFLDEITVLLTRGLQKAYVSEEADQRYLRGKLHLPGQIRRNTLHAERVAVICDEFTADLPPNRLLKTGLLYLRDRASNTRNQSRIRQLLFALDEVPPSVRVSTDWQAARAANRLFVRYGPALQWVDVLLRGQVFGMATGRHWHPALLFPMERIFEDYVAAGFRKYAPDAEVLIQESSQYLISEHGGSQKFKLRPDIVLYRQGPYGQQTLVLDTKWKTIDGTDQTGTYGIDQADLYQLYAYGKKYNATELVLIYPANETFRHPLTVFGYDATMQLRVVPFDVLNSLETEVRKILTDE</sequence>
<evidence type="ECO:0000313" key="1">
    <source>
        <dbReference type="EMBL" id="GAA4466054.1"/>
    </source>
</evidence>
<dbReference type="Pfam" id="PF10117">
    <property type="entry name" value="McrBC"/>
    <property type="match status" value="1"/>
</dbReference>
<reference evidence="2" key="1">
    <citation type="journal article" date="2019" name="Int. J. Syst. Evol. Microbiol.">
        <title>The Global Catalogue of Microorganisms (GCM) 10K type strain sequencing project: providing services to taxonomists for standard genome sequencing and annotation.</title>
        <authorList>
            <consortium name="The Broad Institute Genomics Platform"/>
            <consortium name="The Broad Institute Genome Sequencing Center for Infectious Disease"/>
            <person name="Wu L."/>
            <person name="Ma J."/>
        </authorList>
    </citation>
    <scope>NUCLEOTIDE SEQUENCE [LARGE SCALE GENOMIC DNA]</scope>
    <source>
        <strain evidence="2">JCM 17927</strain>
    </source>
</reference>
<dbReference type="PANTHER" id="PTHR38733">
    <property type="entry name" value="PROTEIN MCRC"/>
    <property type="match status" value="1"/>
</dbReference>